<dbReference type="SUPFAM" id="SSF48371">
    <property type="entry name" value="ARM repeat"/>
    <property type="match status" value="1"/>
</dbReference>
<name>A0A6A4F529_9STRA</name>
<evidence type="ECO:0000313" key="3">
    <source>
        <dbReference type="Proteomes" id="UP000434957"/>
    </source>
</evidence>
<sequence length="724" mass="79924">MDALLDRLWELANGDDDPRSARRSDRVAEARALWRALEVLLTSLRPQELAVGDGTFTKTLACIRSVLSDPSYWVAASASLSGDAAAAAAGDDGAVTLFVCVNRVLLKVASRGEHEREALVRDGVADLIVQCGESVKPSSTLSAVEAAAALQTLQSLAVDSKNRPSLQVSHTIRLCVMLMQMHATVFAVQLRACQFLHQMALEEDCKERIGRYGGLQAVTSALARFTEETELVVTALDVLFFLCVELEYRDDPVGSVPFRGADASVFRGVVNAVVDAMRVLQSVELVQANGVAVLNSIVMHPPVKEALCSVNIWDVAENGLSTTATDEAACDFVELLDSLLRDPVTCQTLGKMLSNASHQSDVSSVTKSRLKALNDQVGALRNSQTLSQESGARMAFITTRLHSLLNEASWEEAALNESVREAKSLAAQQSSAARELQQKEIMRTEYMMRTRESKQDKQRVEVERDNALIRIEVLNQEKIELLQQLSNCRREGFEALLMREEDVDARRPALHLGQGNENEYLRTVKPSGIDKGEVYCHSNPPSSMSRSHKREDVVYSMLEMNGVLNREQRPLGTICEFYSAQHHPNATAAAAMSIAKNELFGLSFEFVLNFAIDFELIPSFMDRVSLKHLHTEVAGLLKAYFALHDKDPPSGADAETLKKVAFGMVLARLALELFCTKLGYETPERQITGLLQWLDNSPGREKIMRKAGMPLVIRFSRQLYVVKA</sequence>
<reference evidence="2 3" key="1">
    <citation type="submission" date="2018-08" db="EMBL/GenBank/DDBJ databases">
        <title>Genomic investigation of the strawberry pathogen Phytophthora fragariae indicates pathogenicity is determined by transcriptional variation in three key races.</title>
        <authorList>
            <person name="Adams T.M."/>
            <person name="Armitage A.D."/>
            <person name="Sobczyk M.K."/>
            <person name="Bates H.J."/>
            <person name="Dunwell J.M."/>
            <person name="Nellist C.F."/>
            <person name="Harrison R.J."/>
        </authorList>
    </citation>
    <scope>NUCLEOTIDE SEQUENCE [LARGE SCALE GENOMIC DNA]</scope>
    <source>
        <strain evidence="2 3">SCRP333</strain>
    </source>
</reference>
<keyword evidence="3" id="KW-1185">Reference proteome</keyword>
<comment type="caution">
    <text evidence="2">The sequence shown here is derived from an EMBL/GenBank/DDBJ whole genome shotgun (WGS) entry which is preliminary data.</text>
</comment>
<keyword evidence="1" id="KW-0175">Coiled coil</keyword>
<evidence type="ECO:0000313" key="2">
    <source>
        <dbReference type="EMBL" id="KAE9332607.1"/>
    </source>
</evidence>
<feature type="coiled-coil region" evidence="1">
    <location>
        <begin position="419"/>
        <end position="491"/>
    </location>
</feature>
<dbReference type="InterPro" id="IPR011989">
    <property type="entry name" value="ARM-like"/>
</dbReference>
<proteinExistence type="predicted"/>
<accession>A0A6A4F529</accession>
<dbReference type="Proteomes" id="UP000434957">
    <property type="component" value="Unassembled WGS sequence"/>
</dbReference>
<dbReference type="InterPro" id="IPR016024">
    <property type="entry name" value="ARM-type_fold"/>
</dbReference>
<dbReference type="EMBL" id="QXFT01000955">
    <property type="protein sequence ID" value="KAE9332607.1"/>
    <property type="molecule type" value="Genomic_DNA"/>
</dbReference>
<dbReference type="Gene3D" id="1.25.10.10">
    <property type="entry name" value="Leucine-rich Repeat Variant"/>
    <property type="match status" value="1"/>
</dbReference>
<gene>
    <name evidence="2" type="ORF">PR003_g14424</name>
</gene>
<evidence type="ECO:0000256" key="1">
    <source>
        <dbReference type="SAM" id="Coils"/>
    </source>
</evidence>
<dbReference type="AlphaFoldDB" id="A0A6A4F529"/>
<organism evidence="2 3">
    <name type="scientific">Phytophthora rubi</name>
    <dbReference type="NCBI Taxonomy" id="129364"/>
    <lineage>
        <taxon>Eukaryota</taxon>
        <taxon>Sar</taxon>
        <taxon>Stramenopiles</taxon>
        <taxon>Oomycota</taxon>
        <taxon>Peronosporomycetes</taxon>
        <taxon>Peronosporales</taxon>
        <taxon>Peronosporaceae</taxon>
        <taxon>Phytophthora</taxon>
    </lineage>
</organism>
<protein>
    <submittedName>
        <fullName evidence="2">Uncharacterized protein</fullName>
    </submittedName>
</protein>